<dbReference type="VEuPathDB" id="TriTrypDB:ADEAN_000477200"/>
<evidence type="ECO:0000256" key="1">
    <source>
        <dbReference type="SAM" id="MobiDB-lite"/>
    </source>
</evidence>
<evidence type="ECO:0000313" key="3">
    <source>
        <dbReference type="EMBL" id="CAD2217294.1"/>
    </source>
</evidence>
<evidence type="ECO:0000259" key="2">
    <source>
        <dbReference type="SMART" id="SM00884"/>
    </source>
</evidence>
<keyword evidence="4" id="KW-1185">Reference proteome</keyword>
<dbReference type="InterPro" id="IPR036388">
    <property type="entry name" value="WH-like_DNA-bd_sf"/>
</dbReference>
<dbReference type="SMART" id="SM00884">
    <property type="entry name" value="Cullin_Nedd8"/>
    <property type="match status" value="1"/>
</dbReference>
<feature type="compositionally biased region" description="Basic and acidic residues" evidence="1">
    <location>
        <begin position="339"/>
        <end position="362"/>
    </location>
</feature>
<sequence>MLNDRKGEKPLTQAYEAWREANNTTSSIPVKLVFLTSGYWRVMDKQALISVFSERGKVQDGFIEAVNVPRIAMHCQKEGETTSTADNNEFWRDFFTYGLSETPLQLTPSILPNKNHYLSGVLRGLFREKEKMEQFYFSKHQKRVLRWQPHLSSAEMAVQLTPTSTETVVCGTMLQFVLLSGLELFLQNKNHPNSVKIGELVSSLFASNNEGEVWTPTLVSALEGLCDPSFQLLTLIRTNSRDGTLHPSDSIQINANFHQQHANPNNNKKIRIPQPIFQPHHLTSASKFFETEEKTFQASKEYLFYTQEDYNEFFDFEESAAPHSPVSKRVLHRLSGKMDDDAHGDAFHRQDSKKEELTEEQQHKRKKEVLSKLEMQTIKLLKKKKTLPHGELMEQLLTALPFLSVNTADIKKVLETLVSKGFIERKEDTYVYCP</sequence>
<dbReference type="Proteomes" id="UP000515908">
    <property type="component" value="Chromosome 08"/>
</dbReference>
<gene>
    <name evidence="3" type="ORF">ADEAN_000477200</name>
</gene>
<dbReference type="Pfam" id="PF10557">
    <property type="entry name" value="Cullin_Nedd8"/>
    <property type="match status" value="1"/>
</dbReference>
<dbReference type="PANTHER" id="PTHR11932">
    <property type="entry name" value="CULLIN"/>
    <property type="match status" value="1"/>
</dbReference>
<dbReference type="InterPro" id="IPR036317">
    <property type="entry name" value="Cullin_homology_sf"/>
</dbReference>
<feature type="domain" description="Cullin neddylation" evidence="2">
    <location>
        <begin position="365"/>
        <end position="431"/>
    </location>
</feature>
<organism evidence="3 4">
    <name type="scientific">Angomonas deanei</name>
    <dbReference type="NCBI Taxonomy" id="59799"/>
    <lineage>
        <taxon>Eukaryota</taxon>
        <taxon>Discoba</taxon>
        <taxon>Euglenozoa</taxon>
        <taxon>Kinetoplastea</taxon>
        <taxon>Metakinetoplastina</taxon>
        <taxon>Trypanosomatida</taxon>
        <taxon>Trypanosomatidae</taxon>
        <taxon>Strigomonadinae</taxon>
        <taxon>Angomonas</taxon>
    </lineage>
</organism>
<dbReference type="EMBL" id="LR877152">
    <property type="protein sequence ID" value="CAD2217294.1"/>
    <property type="molecule type" value="Genomic_DNA"/>
</dbReference>
<dbReference type="InterPro" id="IPR059120">
    <property type="entry name" value="Cullin-like_AB"/>
</dbReference>
<proteinExistence type="predicted"/>
<feature type="region of interest" description="Disordered" evidence="1">
    <location>
        <begin position="339"/>
        <end position="364"/>
    </location>
</feature>
<dbReference type="Pfam" id="PF26557">
    <property type="entry name" value="Cullin_AB"/>
    <property type="match status" value="1"/>
</dbReference>
<protein>
    <submittedName>
        <fullName evidence="3">Cullin protein neddylation domain containing protein, putative</fullName>
    </submittedName>
</protein>
<reference evidence="3 4" key="1">
    <citation type="submission" date="2020-08" db="EMBL/GenBank/DDBJ databases">
        <authorList>
            <person name="Newling K."/>
            <person name="Davey J."/>
            <person name="Forrester S."/>
        </authorList>
    </citation>
    <scope>NUCLEOTIDE SEQUENCE [LARGE SCALE GENOMIC DNA]</scope>
    <source>
        <strain evidence="4">Crithidia deanei Carvalho (ATCC PRA-265)</strain>
    </source>
</reference>
<evidence type="ECO:0000313" key="4">
    <source>
        <dbReference type="Proteomes" id="UP000515908"/>
    </source>
</evidence>
<dbReference type="AlphaFoldDB" id="A0A7G2CEJ7"/>
<dbReference type="InterPro" id="IPR036390">
    <property type="entry name" value="WH_DNA-bd_sf"/>
</dbReference>
<dbReference type="InterPro" id="IPR019559">
    <property type="entry name" value="Cullin_neddylation_domain"/>
</dbReference>
<accession>A0A7G2CEJ7</accession>
<dbReference type="Gene3D" id="1.10.10.10">
    <property type="entry name" value="Winged helix-like DNA-binding domain superfamily/Winged helix DNA-binding domain"/>
    <property type="match status" value="1"/>
</dbReference>
<name>A0A7G2CEJ7_9TRYP</name>
<dbReference type="InterPro" id="IPR045093">
    <property type="entry name" value="Cullin"/>
</dbReference>
<dbReference type="Gene3D" id="3.30.230.130">
    <property type="entry name" value="Cullin, Chain C, Domain 2"/>
    <property type="match status" value="1"/>
</dbReference>
<dbReference type="SUPFAM" id="SSF46785">
    <property type="entry name" value="Winged helix' DNA-binding domain"/>
    <property type="match status" value="1"/>
</dbReference>
<dbReference type="SUPFAM" id="SSF75632">
    <property type="entry name" value="Cullin homology domain"/>
    <property type="match status" value="1"/>
</dbReference>